<accession>A0A6L9UEN3</accession>
<proteinExistence type="predicted"/>
<dbReference type="Pfam" id="PF01494">
    <property type="entry name" value="FAD_binding_3"/>
    <property type="match status" value="1"/>
</dbReference>
<evidence type="ECO:0000313" key="5">
    <source>
        <dbReference type="Proteomes" id="UP000483035"/>
    </source>
</evidence>
<dbReference type="Gene3D" id="3.50.50.60">
    <property type="entry name" value="FAD/NAD(P)-binding domain"/>
    <property type="match status" value="1"/>
</dbReference>
<dbReference type="PANTHER" id="PTHR13789:SF309">
    <property type="entry name" value="PUTATIVE (AFU_ORTHOLOGUE AFUA_6G14510)-RELATED"/>
    <property type="match status" value="1"/>
</dbReference>
<dbReference type="InterPro" id="IPR050493">
    <property type="entry name" value="FAD-dep_Monooxygenase_BioMet"/>
</dbReference>
<comment type="caution">
    <text evidence="4">The sequence shown here is derived from an EMBL/GenBank/DDBJ whole genome shotgun (WGS) entry which is preliminary data.</text>
</comment>
<dbReference type="SUPFAM" id="SSF51905">
    <property type="entry name" value="FAD/NAD(P)-binding domain"/>
    <property type="match status" value="1"/>
</dbReference>
<dbReference type="Proteomes" id="UP000483035">
    <property type="component" value="Unassembled WGS sequence"/>
</dbReference>
<sequence>MKILVVGAGIAGLAAARALELKGQHVEVVERFETSPTSGQGIFLLGNATRALKNLGLQKEVIEASFPIASQQILSSSGLVLNSVATQSVWGNCGPCVALPRASLIELLGRSLQSTSVSYGKTLTSTAISDDKRQVSFSDGSTSEYDLVVGADGIHSPLRNANFEATAPRPLDIVSWRLVVDNLGELDSWTVMLGRKRTLLGIPLSRKQLYIYADCSPRDFQDGSIETLKDLFSQFKGPLGPAISGLTPDVITHRAMLAEVAAKPYAAERLVLIGDAAHASSPSMAQGAGMALEDALILAESLSRPEASASVLAAFYARRKARLEWVQKQCAARDKLRNSSNFLRNLILSKFGNTLYQHSYMPLAQPL</sequence>
<keyword evidence="2" id="KW-0503">Monooxygenase</keyword>
<keyword evidence="1" id="KW-0560">Oxidoreductase</keyword>
<dbReference type="EMBL" id="WUEY01000025">
    <property type="protein sequence ID" value="NEI74114.1"/>
    <property type="molecule type" value="Genomic_DNA"/>
</dbReference>
<dbReference type="PANTHER" id="PTHR13789">
    <property type="entry name" value="MONOOXYGENASE"/>
    <property type="match status" value="1"/>
</dbReference>
<organism evidence="4 5">
    <name type="scientific">Rhizobium lusitanum</name>
    <dbReference type="NCBI Taxonomy" id="293958"/>
    <lineage>
        <taxon>Bacteria</taxon>
        <taxon>Pseudomonadati</taxon>
        <taxon>Pseudomonadota</taxon>
        <taxon>Alphaproteobacteria</taxon>
        <taxon>Hyphomicrobiales</taxon>
        <taxon>Rhizobiaceae</taxon>
        <taxon>Rhizobium/Agrobacterium group</taxon>
        <taxon>Rhizobium</taxon>
    </lineage>
</organism>
<dbReference type="InterPro" id="IPR002938">
    <property type="entry name" value="FAD-bd"/>
</dbReference>
<protein>
    <submittedName>
        <fullName evidence="4">NAD(P)-binding protein</fullName>
    </submittedName>
</protein>
<gene>
    <name evidence="4" type="ORF">GR212_31645</name>
</gene>
<name>A0A6L9UEN3_9HYPH</name>
<evidence type="ECO:0000259" key="3">
    <source>
        <dbReference type="Pfam" id="PF01494"/>
    </source>
</evidence>
<dbReference type="PRINTS" id="PR00420">
    <property type="entry name" value="RNGMNOXGNASE"/>
</dbReference>
<evidence type="ECO:0000256" key="2">
    <source>
        <dbReference type="ARBA" id="ARBA00023033"/>
    </source>
</evidence>
<dbReference type="GO" id="GO:0004497">
    <property type="term" value="F:monooxygenase activity"/>
    <property type="evidence" value="ECO:0007669"/>
    <property type="project" value="UniProtKB-KW"/>
</dbReference>
<dbReference type="InterPro" id="IPR036188">
    <property type="entry name" value="FAD/NAD-bd_sf"/>
</dbReference>
<dbReference type="AlphaFoldDB" id="A0A6L9UEN3"/>
<evidence type="ECO:0000256" key="1">
    <source>
        <dbReference type="ARBA" id="ARBA00023002"/>
    </source>
</evidence>
<dbReference type="GO" id="GO:0071949">
    <property type="term" value="F:FAD binding"/>
    <property type="evidence" value="ECO:0007669"/>
    <property type="project" value="InterPro"/>
</dbReference>
<feature type="domain" description="FAD-binding" evidence="3">
    <location>
        <begin position="2"/>
        <end position="323"/>
    </location>
</feature>
<evidence type="ECO:0000313" key="4">
    <source>
        <dbReference type="EMBL" id="NEI74114.1"/>
    </source>
</evidence>
<reference evidence="4 5" key="1">
    <citation type="submission" date="2019-12" db="EMBL/GenBank/DDBJ databases">
        <title>Rhizobium genotypes associated with high levels of biological nitrogen fixation by grain legumes in a temperate-maritime cropping system.</title>
        <authorList>
            <person name="Maluk M."/>
            <person name="Francesc Ferrando Molina F."/>
            <person name="Lopez Del Egido L."/>
            <person name="Lafos M."/>
            <person name="Langarica-Fuentes A."/>
            <person name="Gebre Yohannes G."/>
            <person name="Young M.W."/>
            <person name="Martin P."/>
            <person name="Gantlett R."/>
            <person name="Kenicer G."/>
            <person name="Hawes C."/>
            <person name="Begg G.S."/>
            <person name="Quilliam R.S."/>
            <person name="Squire G.R."/>
            <person name="Poole P.S."/>
            <person name="Young P.W."/>
            <person name="Iannetta P.M."/>
            <person name="James E.K."/>
        </authorList>
    </citation>
    <scope>NUCLEOTIDE SEQUENCE [LARGE SCALE GENOMIC DNA]</scope>
    <source>
        <strain evidence="4 5">JHI1118</strain>
    </source>
</reference>